<dbReference type="AlphaFoldDB" id="A0AAD7ETT6"/>
<comment type="caution">
    <text evidence="2">The sequence shown here is derived from an EMBL/GenBank/DDBJ whole genome shotgun (WGS) entry which is preliminary data.</text>
</comment>
<dbReference type="EMBL" id="JARIHO010000016">
    <property type="protein sequence ID" value="KAJ7349302.1"/>
    <property type="molecule type" value="Genomic_DNA"/>
</dbReference>
<proteinExistence type="predicted"/>
<evidence type="ECO:0000313" key="3">
    <source>
        <dbReference type="Proteomes" id="UP001218218"/>
    </source>
</evidence>
<evidence type="ECO:0000313" key="2">
    <source>
        <dbReference type="EMBL" id="KAJ7349302.1"/>
    </source>
</evidence>
<feature type="compositionally biased region" description="Low complexity" evidence="1">
    <location>
        <begin position="153"/>
        <end position="169"/>
    </location>
</feature>
<evidence type="ECO:0000256" key="1">
    <source>
        <dbReference type="SAM" id="MobiDB-lite"/>
    </source>
</evidence>
<dbReference type="Proteomes" id="UP001218218">
    <property type="component" value="Unassembled WGS sequence"/>
</dbReference>
<feature type="compositionally biased region" description="Polar residues" evidence="1">
    <location>
        <begin position="214"/>
        <end position="230"/>
    </location>
</feature>
<sequence>MAEKNNVTAQNEKVFKDFKKKLSSVQSYAQTAEKFRKWLGIDKAYYTDARPRIVDILLTAEDTLRKEGPTQNYTELARAFIKLVCTVEPFQARFIEPELQVSIRHLLETVVILQAPHPAPSGSQASAPPPPVPMHAPSFPSTAIDPSQQMRPSSSSLAAALTQAPLASSNRLSVAPTPPPAYTKGSSSPLVSVTPAISPPAYTKEKLAAVAPASTKQDSNKPISLSVPETQSPPIVTLTANVAPPPSADSGFGSASAPLPPVASKPKRKKKKKGDDLANLMQVDVQKYYEKRGTIPKPTEGTQIGNTASSTSAVAVSSPVQVTQTVLKPAVADSPSVSISSLPKSRPDTPMKEELKAKKPAPVDGMQSSDADVIKGIKAQSDDIEMTAATSSVPDAASGALSIGMNDEVNRVLHTLTGLAPLEVAIPEAVGPDGLKSDETAPPVSHIIDHSSVPEGPSQPTQAAASVHKISREGSADMDMDTSQESSNNAVMTRAVEPETLVEEQSIPTPASFRAIIEDVVNNVNRLLIADTDVSLEPGGFSTADLPIPNPQEGSDDIVPSSKTGLEAATVIAHHRGLASGSITITFSIKQNQMDSIKKWNDRSKHSDDLGDSLCLSLLCLEVTDVKARVESSQSNDLRTLLPEFECSWPDTGGLNMDVLWNGQRTNFPMSPPFALPPNGLVDVSPFLVLGQNTLCITTTHDMSKNWLLLCAHHPTPYQLNVVARRRHKERNWTGWLEKISQPLQLPFSIPIQV</sequence>
<feature type="region of interest" description="Disordered" evidence="1">
    <location>
        <begin position="208"/>
        <end position="230"/>
    </location>
</feature>
<reference evidence="2" key="1">
    <citation type="submission" date="2023-03" db="EMBL/GenBank/DDBJ databases">
        <title>Massive genome expansion in bonnet fungi (Mycena s.s.) driven by repeated elements and novel gene families across ecological guilds.</title>
        <authorList>
            <consortium name="Lawrence Berkeley National Laboratory"/>
            <person name="Harder C.B."/>
            <person name="Miyauchi S."/>
            <person name="Viragh M."/>
            <person name="Kuo A."/>
            <person name="Thoen E."/>
            <person name="Andreopoulos B."/>
            <person name="Lu D."/>
            <person name="Skrede I."/>
            <person name="Drula E."/>
            <person name="Henrissat B."/>
            <person name="Morin E."/>
            <person name="Kohler A."/>
            <person name="Barry K."/>
            <person name="LaButti K."/>
            <person name="Morin E."/>
            <person name="Salamov A."/>
            <person name="Lipzen A."/>
            <person name="Mereny Z."/>
            <person name="Hegedus B."/>
            <person name="Baldrian P."/>
            <person name="Stursova M."/>
            <person name="Weitz H."/>
            <person name="Taylor A."/>
            <person name="Grigoriev I.V."/>
            <person name="Nagy L.G."/>
            <person name="Martin F."/>
            <person name="Kauserud H."/>
        </authorList>
    </citation>
    <scope>NUCLEOTIDE SEQUENCE</scope>
    <source>
        <strain evidence="2">CBHHK002</strain>
    </source>
</reference>
<accession>A0AAD7ETT6</accession>
<gene>
    <name evidence="2" type="ORF">DFH08DRAFT_865092</name>
</gene>
<protein>
    <submittedName>
        <fullName evidence="2">Uncharacterized protein</fullName>
    </submittedName>
</protein>
<organism evidence="2 3">
    <name type="scientific">Mycena albidolilacea</name>
    <dbReference type="NCBI Taxonomy" id="1033008"/>
    <lineage>
        <taxon>Eukaryota</taxon>
        <taxon>Fungi</taxon>
        <taxon>Dikarya</taxon>
        <taxon>Basidiomycota</taxon>
        <taxon>Agaricomycotina</taxon>
        <taxon>Agaricomycetes</taxon>
        <taxon>Agaricomycetidae</taxon>
        <taxon>Agaricales</taxon>
        <taxon>Marasmiineae</taxon>
        <taxon>Mycenaceae</taxon>
        <taxon>Mycena</taxon>
    </lineage>
</organism>
<name>A0AAD7ETT6_9AGAR</name>
<feature type="compositionally biased region" description="Basic and acidic residues" evidence="1">
    <location>
        <begin position="345"/>
        <end position="357"/>
    </location>
</feature>
<keyword evidence="3" id="KW-1185">Reference proteome</keyword>
<feature type="region of interest" description="Disordered" evidence="1">
    <location>
        <begin position="243"/>
        <end position="276"/>
    </location>
</feature>
<feature type="region of interest" description="Disordered" evidence="1">
    <location>
        <begin position="118"/>
        <end position="190"/>
    </location>
</feature>
<feature type="compositionally biased region" description="Low complexity" evidence="1">
    <location>
        <begin position="334"/>
        <end position="344"/>
    </location>
</feature>
<feature type="region of interest" description="Disordered" evidence="1">
    <location>
        <begin position="332"/>
        <end position="368"/>
    </location>
</feature>